<dbReference type="KEGG" id="wms:ID128_00705"/>
<name>A0A7M3U317_9RICK</name>
<gene>
    <name evidence="2" type="ORF">ID128_00705</name>
</gene>
<evidence type="ECO:0000313" key="3">
    <source>
        <dbReference type="Proteomes" id="UP000516514"/>
    </source>
</evidence>
<evidence type="ECO:0000313" key="2">
    <source>
        <dbReference type="EMBL" id="QOD38802.1"/>
    </source>
</evidence>
<dbReference type="EMBL" id="CP061738">
    <property type="protein sequence ID" value="QOD38802.1"/>
    <property type="molecule type" value="Genomic_DNA"/>
</dbReference>
<keyword evidence="3" id="KW-1185">Reference proteome</keyword>
<accession>A0A7M3U317</accession>
<organism evidence="2 3">
    <name type="scientific">Candidatus Wolbachia massiliensis</name>
    <dbReference type="NCBI Taxonomy" id="1845000"/>
    <lineage>
        <taxon>Bacteria</taxon>
        <taxon>Pseudomonadati</taxon>
        <taxon>Pseudomonadota</taxon>
        <taxon>Alphaproteobacteria</taxon>
        <taxon>Rickettsiales</taxon>
        <taxon>Anaplasmataceae</taxon>
        <taxon>Wolbachieae</taxon>
        <taxon>Wolbachia</taxon>
    </lineage>
</organism>
<sequence length="84" mass="8972">MSETAVPDEIVAQSNLTNPFAMYHLQPGVTAGEIRKQESYEKALRGQDIKLDASNLQDVSSETLVSPPSTPSNSRKNGGGPSIN</sequence>
<dbReference type="Proteomes" id="UP000516514">
    <property type="component" value="Chromosome"/>
</dbReference>
<feature type="region of interest" description="Disordered" evidence="1">
    <location>
        <begin position="54"/>
        <end position="84"/>
    </location>
</feature>
<feature type="compositionally biased region" description="Polar residues" evidence="1">
    <location>
        <begin position="54"/>
        <end position="76"/>
    </location>
</feature>
<evidence type="ECO:0000256" key="1">
    <source>
        <dbReference type="SAM" id="MobiDB-lite"/>
    </source>
</evidence>
<reference evidence="2 3" key="1">
    <citation type="submission" date="2020-09" db="EMBL/GenBank/DDBJ databases">
        <title>An Earliest Endosymbiont, Wolbachia massiliensis sp. nov., Strain PL13 From the Bed Bug (Cimex hemipterius), Type strain of a New supergroup T.</title>
        <authorList>
            <person name="Laidoudi Y."/>
            <person name="Levasseur A."/>
            <person name="Medkour H."/>
            <person name="Maaloum M."/>
            <person name="BenKhedher M."/>
            <person name="Sambou M."/>
            <person name="Bassene H."/>
            <person name="Davoust B."/>
            <person name="Fenollar F."/>
            <person name="Raoult D."/>
            <person name="Mediannikov O."/>
        </authorList>
    </citation>
    <scope>NUCLEOTIDE SEQUENCE [LARGE SCALE GENOMIC DNA]</scope>
    <source>
        <strain evidence="2 3">PL13</strain>
    </source>
</reference>
<proteinExistence type="predicted"/>
<protein>
    <submittedName>
        <fullName evidence="2">Uncharacterized protein</fullName>
    </submittedName>
</protein>
<dbReference type="AlphaFoldDB" id="A0A7M3U317"/>